<dbReference type="EMBL" id="VOLQ01000036">
    <property type="protein sequence ID" value="TWX64017.1"/>
    <property type="molecule type" value="Genomic_DNA"/>
</dbReference>
<reference evidence="2 4" key="1">
    <citation type="submission" date="2019-07" db="EMBL/GenBank/DDBJ databases">
        <title>Genomes of sea-ice associated Colwellia species.</title>
        <authorList>
            <person name="Bowman J.P."/>
        </authorList>
    </citation>
    <scope>NUCLEOTIDE SEQUENCE [LARGE SCALE GENOMIC DNA]</scope>
    <source>
        <strain evidence="1 3">ACAM 607</strain>
        <strain evidence="2 4">IC036</strain>
    </source>
</reference>
<sequence length="85" mass="10145">MKDRQLTLRDFLEIYDHITKEGTKLDGVYQYSGIKAWHDFDGYTCWLGYKDLTITLLFHGRFSIEYDNKVTLESFHKIADDFTKK</sequence>
<protein>
    <submittedName>
        <fullName evidence="2">DUF3081 domain-containing protein</fullName>
    </submittedName>
</protein>
<dbReference type="EMBL" id="VOLR01000030">
    <property type="protein sequence ID" value="TWX55121.1"/>
    <property type="molecule type" value="Genomic_DNA"/>
</dbReference>
<evidence type="ECO:0000313" key="4">
    <source>
        <dbReference type="Proteomes" id="UP000321917"/>
    </source>
</evidence>
<gene>
    <name evidence="1" type="ORF">ESZ26_16815</name>
    <name evidence="2" type="ORF">ESZ27_15430</name>
</gene>
<dbReference type="Pfam" id="PF11280">
    <property type="entry name" value="DUF3081"/>
    <property type="match status" value="1"/>
</dbReference>
<dbReference type="Proteomes" id="UP000321917">
    <property type="component" value="Unassembled WGS sequence"/>
</dbReference>
<evidence type="ECO:0000313" key="2">
    <source>
        <dbReference type="EMBL" id="TWX64017.1"/>
    </source>
</evidence>
<dbReference type="AlphaFoldDB" id="A0A5C6Q5W4"/>
<dbReference type="OrthoDB" id="5818611at2"/>
<proteinExistence type="predicted"/>
<accession>A0A5C6Q5W4</accession>
<organism evidence="2 4">
    <name type="scientific">Colwellia hornerae</name>
    <dbReference type="NCBI Taxonomy" id="89402"/>
    <lineage>
        <taxon>Bacteria</taxon>
        <taxon>Pseudomonadati</taxon>
        <taxon>Pseudomonadota</taxon>
        <taxon>Gammaproteobacteria</taxon>
        <taxon>Alteromonadales</taxon>
        <taxon>Colwelliaceae</taxon>
        <taxon>Colwellia</taxon>
    </lineage>
</organism>
<comment type="caution">
    <text evidence="2">The sequence shown here is derived from an EMBL/GenBank/DDBJ whole genome shotgun (WGS) entry which is preliminary data.</text>
</comment>
<evidence type="ECO:0000313" key="1">
    <source>
        <dbReference type="EMBL" id="TWX55121.1"/>
    </source>
</evidence>
<evidence type="ECO:0000313" key="3">
    <source>
        <dbReference type="Proteomes" id="UP000321525"/>
    </source>
</evidence>
<dbReference type="RefSeq" id="WP_146800681.1">
    <property type="nucleotide sequence ID" value="NZ_VOLP01000030.1"/>
</dbReference>
<keyword evidence="3" id="KW-1185">Reference proteome</keyword>
<dbReference type="Proteomes" id="UP000321525">
    <property type="component" value="Unassembled WGS sequence"/>
</dbReference>
<name>A0A5C6Q5W4_9GAMM</name>
<dbReference type="InterPro" id="IPR021432">
    <property type="entry name" value="DUF3081"/>
</dbReference>